<dbReference type="NCBIfam" id="NF003007">
    <property type="entry name" value="PRK03818.1"/>
    <property type="match status" value="1"/>
</dbReference>
<feature type="transmembrane region" description="Helical" evidence="8">
    <location>
        <begin position="98"/>
        <end position="119"/>
    </location>
</feature>
<dbReference type="EMBL" id="BAAFSF010000001">
    <property type="protein sequence ID" value="GAB1251117.1"/>
    <property type="molecule type" value="Genomic_DNA"/>
</dbReference>
<evidence type="ECO:0000256" key="6">
    <source>
        <dbReference type="ARBA" id="ARBA00022989"/>
    </source>
</evidence>
<dbReference type="PANTHER" id="PTHR30445:SF3">
    <property type="entry name" value="TRANSPORT PROTEIN YIDE-RELATED"/>
    <property type="match status" value="1"/>
</dbReference>
<reference evidence="10 11" key="1">
    <citation type="journal article" date="2025" name="Int. J. Syst. Evol. Microbiol.">
        <title>Desulfovibrio falkowii sp. nov., Porphyromonas miyakawae sp. nov., Mediterraneibacter flintii sp. nov. and Owariibacterium komagatae gen. nov., sp. nov., isolated from human faeces.</title>
        <authorList>
            <person name="Hamaguchi T."/>
            <person name="Ohara M."/>
            <person name="Hisatomi A."/>
            <person name="Sekiguchi K."/>
            <person name="Takeda J.I."/>
            <person name="Ueyama J."/>
            <person name="Ito M."/>
            <person name="Nishiwaki H."/>
            <person name="Ogi T."/>
            <person name="Hirayama M."/>
            <person name="Ohkuma M."/>
            <person name="Sakamoto M."/>
            <person name="Ohno K."/>
        </authorList>
    </citation>
    <scope>NUCLEOTIDE SEQUENCE [LARGE SCALE GENOMIC DNA]</scope>
    <source>
        <strain evidence="10 11">13CB11C</strain>
    </source>
</reference>
<evidence type="ECO:0000256" key="3">
    <source>
        <dbReference type="ARBA" id="ARBA00022448"/>
    </source>
</evidence>
<evidence type="ECO:0000259" key="9">
    <source>
        <dbReference type="PROSITE" id="PS51202"/>
    </source>
</evidence>
<dbReference type="PROSITE" id="PS51202">
    <property type="entry name" value="RCK_C"/>
    <property type="match status" value="2"/>
</dbReference>
<gene>
    <name evidence="10" type="ORF">Tsumi_02210</name>
</gene>
<feature type="transmembrane region" description="Helical" evidence="8">
    <location>
        <begin position="38"/>
        <end position="59"/>
    </location>
</feature>
<feature type="transmembrane region" description="Helical" evidence="8">
    <location>
        <begin position="165"/>
        <end position="185"/>
    </location>
</feature>
<dbReference type="NCBIfam" id="TIGR01625">
    <property type="entry name" value="YidE_YbjL_dupl"/>
    <property type="match status" value="2"/>
</dbReference>
<evidence type="ECO:0000256" key="8">
    <source>
        <dbReference type="SAM" id="Phobius"/>
    </source>
</evidence>
<proteinExistence type="inferred from homology"/>
<feature type="transmembrane region" description="Helical" evidence="8">
    <location>
        <begin position="71"/>
        <end position="91"/>
    </location>
</feature>
<evidence type="ECO:0000256" key="5">
    <source>
        <dbReference type="ARBA" id="ARBA00022692"/>
    </source>
</evidence>
<dbReference type="InterPro" id="IPR006037">
    <property type="entry name" value="RCK_C"/>
</dbReference>
<accession>A0ABQ0E079</accession>
<keyword evidence="7 8" id="KW-0472">Membrane</keyword>
<dbReference type="RefSeq" id="WP_411914933.1">
    <property type="nucleotide sequence ID" value="NZ_BAAFSF010000001.1"/>
</dbReference>
<dbReference type="SUPFAM" id="SSF116726">
    <property type="entry name" value="TrkA C-terminal domain-like"/>
    <property type="match status" value="2"/>
</dbReference>
<comment type="caution">
    <text evidence="10">The sequence shown here is derived from an EMBL/GenBank/DDBJ whole genome shotgun (WGS) entry which is preliminary data.</text>
</comment>
<dbReference type="Pfam" id="PF02080">
    <property type="entry name" value="TrkA_C"/>
    <property type="match status" value="2"/>
</dbReference>
<feature type="transmembrane region" description="Helical" evidence="8">
    <location>
        <begin position="502"/>
        <end position="521"/>
    </location>
</feature>
<evidence type="ECO:0000256" key="1">
    <source>
        <dbReference type="ARBA" id="ARBA00004651"/>
    </source>
</evidence>
<evidence type="ECO:0000256" key="7">
    <source>
        <dbReference type="ARBA" id="ARBA00023136"/>
    </source>
</evidence>
<evidence type="ECO:0000313" key="10">
    <source>
        <dbReference type="EMBL" id="GAB1251117.1"/>
    </source>
</evidence>
<keyword evidence="5 8" id="KW-0812">Transmembrane</keyword>
<keyword evidence="4" id="KW-1003">Cell membrane</keyword>
<feature type="transmembrane region" description="Helical" evidence="8">
    <location>
        <begin position="409"/>
        <end position="429"/>
    </location>
</feature>
<comment type="similarity">
    <text evidence="2">Belongs to the AAE transporter (TC 2.A.81) family.</text>
</comment>
<comment type="subcellular location">
    <subcellularLocation>
        <location evidence="1">Cell membrane</location>
        <topology evidence="1">Multi-pass membrane protein</topology>
    </subcellularLocation>
</comment>
<feature type="domain" description="RCK C-terminal" evidence="9">
    <location>
        <begin position="286"/>
        <end position="370"/>
    </location>
</feature>
<feature type="transmembrane region" description="Helical" evidence="8">
    <location>
        <begin position="441"/>
        <end position="460"/>
    </location>
</feature>
<dbReference type="InterPro" id="IPR006512">
    <property type="entry name" value="YidE_YbjL"/>
</dbReference>
<feature type="transmembrane region" description="Helical" evidence="8">
    <location>
        <begin position="533"/>
        <end position="557"/>
    </location>
</feature>
<keyword evidence="6 8" id="KW-1133">Transmembrane helix</keyword>
<evidence type="ECO:0000256" key="2">
    <source>
        <dbReference type="ARBA" id="ARBA00009854"/>
    </source>
</evidence>
<protein>
    <submittedName>
        <fullName evidence="10">Transporter</fullName>
    </submittedName>
</protein>
<dbReference type="Proteomes" id="UP001628220">
    <property type="component" value="Unassembled WGS sequence"/>
</dbReference>
<evidence type="ECO:0000256" key="4">
    <source>
        <dbReference type="ARBA" id="ARBA00022475"/>
    </source>
</evidence>
<keyword evidence="11" id="KW-1185">Reference proteome</keyword>
<dbReference type="Gene3D" id="3.30.70.1450">
    <property type="entry name" value="Regulator of K+ conductance, C-terminal domain"/>
    <property type="match status" value="2"/>
</dbReference>
<feature type="domain" description="RCK C-terminal" evidence="9">
    <location>
        <begin position="193"/>
        <end position="282"/>
    </location>
</feature>
<dbReference type="PANTHER" id="PTHR30445">
    <property type="entry name" value="K(+)_H(+) ANTIPORTER SUBUNIT KHTT"/>
    <property type="match status" value="1"/>
</dbReference>
<feature type="transmembrane region" description="Helical" evidence="8">
    <location>
        <begin position="380"/>
        <end position="403"/>
    </location>
</feature>
<feature type="transmembrane region" description="Helical" evidence="8">
    <location>
        <begin position="12"/>
        <end position="31"/>
    </location>
</feature>
<dbReference type="Pfam" id="PF06826">
    <property type="entry name" value="Asp-Al_Ex"/>
    <property type="match status" value="2"/>
</dbReference>
<dbReference type="InterPro" id="IPR050144">
    <property type="entry name" value="AAE_transporter"/>
</dbReference>
<dbReference type="InterPro" id="IPR036721">
    <property type="entry name" value="RCK_C_sf"/>
</dbReference>
<sequence>MDWITNLFFNEGVAQSILLISMTIAFGLMLGKIKIFGISLGVTFILFVGIFLSAIGMQASKETLHFFQEMGLILFVFSIGLQVGPSFFANFRKGGAKLNLLATCIVLLGAVTTLIIHYVTGTPISTMVGVMSGAITNTPGLGAAQQAYVDVKGVSDPSISLGYAVAYPLGVVGIILSLIVLRMIFRVNLDKEQQKLDDASAHNEKELTPLSLVVNNPSVFGKSVSAISQLLKGSHFVVSRIYKHKQEEIFEVGPDTILEENDKVFVIAPNADVEAVVSMIGYQVKMDRKQWIPTAAKFTAKRIVITKEEVNGRTLEQLNLRALYGVTITRVERSGFEFLASPSFRLQYGDVLTIVGSDSGLTNVRQVLGDREKHLNDPNLISIFLGIVLGVILGSVPIFIPGIPQPLKLGLAGGPLIVAILLSSFGYKYRLITYTTTSANLMLREVGISSFLACVGLAAGGNFVDTIVNKGGYIWILYGFLITVIPLLLVGAYARGKMKMNFLTLIGLIAGSTTDPPALAYASSHGDGSAAQLGYATVYPLTMFLRVIVAQVMILFFL</sequence>
<feature type="transmembrane region" description="Helical" evidence="8">
    <location>
        <begin position="472"/>
        <end position="490"/>
    </location>
</feature>
<evidence type="ECO:0000313" key="11">
    <source>
        <dbReference type="Proteomes" id="UP001628220"/>
    </source>
</evidence>
<name>A0ABQ0E079_9PORP</name>
<keyword evidence="3" id="KW-0813">Transport</keyword>
<organism evidence="10 11">
    <name type="scientific">Porphyromonas miyakawae</name>
    <dbReference type="NCBI Taxonomy" id="3137470"/>
    <lineage>
        <taxon>Bacteria</taxon>
        <taxon>Pseudomonadati</taxon>
        <taxon>Bacteroidota</taxon>
        <taxon>Bacteroidia</taxon>
        <taxon>Bacteroidales</taxon>
        <taxon>Porphyromonadaceae</taxon>
        <taxon>Porphyromonas</taxon>
    </lineage>
</organism>